<comment type="caution">
    <text evidence="3">The sequence shown here is derived from an EMBL/GenBank/DDBJ whole genome shotgun (WGS) entry which is preliminary data.</text>
</comment>
<dbReference type="Proteomes" id="UP001367676">
    <property type="component" value="Unassembled WGS sequence"/>
</dbReference>
<dbReference type="InterPro" id="IPR007967">
    <property type="entry name" value="GSKIP_dom"/>
</dbReference>
<evidence type="ECO:0000259" key="2">
    <source>
        <dbReference type="Pfam" id="PF05303"/>
    </source>
</evidence>
<dbReference type="AlphaFoldDB" id="A0AAN9Y9V4"/>
<dbReference type="InterPro" id="IPR037395">
    <property type="entry name" value="GSKIP"/>
</dbReference>
<name>A0AAN9Y9V4_9HEMI</name>
<organism evidence="3 4">
    <name type="scientific">Parthenolecanium corni</name>
    <dbReference type="NCBI Taxonomy" id="536013"/>
    <lineage>
        <taxon>Eukaryota</taxon>
        <taxon>Metazoa</taxon>
        <taxon>Ecdysozoa</taxon>
        <taxon>Arthropoda</taxon>
        <taxon>Hexapoda</taxon>
        <taxon>Insecta</taxon>
        <taxon>Pterygota</taxon>
        <taxon>Neoptera</taxon>
        <taxon>Paraneoptera</taxon>
        <taxon>Hemiptera</taxon>
        <taxon>Sternorrhyncha</taxon>
        <taxon>Coccoidea</taxon>
        <taxon>Coccidae</taxon>
        <taxon>Parthenolecanium</taxon>
    </lineage>
</organism>
<dbReference type="GO" id="GO:0019207">
    <property type="term" value="F:kinase regulator activity"/>
    <property type="evidence" value="ECO:0007669"/>
    <property type="project" value="TreeGrafter"/>
</dbReference>
<dbReference type="GO" id="GO:0060828">
    <property type="term" value="P:regulation of canonical Wnt signaling pathway"/>
    <property type="evidence" value="ECO:0007669"/>
    <property type="project" value="InterPro"/>
</dbReference>
<dbReference type="EMBL" id="JBBCAQ010000006">
    <property type="protein sequence ID" value="KAK7603122.1"/>
    <property type="molecule type" value="Genomic_DNA"/>
</dbReference>
<dbReference type="InterPro" id="IPR023231">
    <property type="entry name" value="GSKIP_dom_sf"/>
</dbReference>
<accession>A0AAN9Y9V4</accession>
<evidence type="ECO:0000313" key="4">
    <source>
        <dbReference type="Proteomes" id="UP001367676"/>
    </source>
</evidence>
<dbReference type="PANTHER" id="PTHR12490">
    <property type="entry name" value="GSK3B-INTERACTING PROTEIN"/>
    <property type="match status" value="1"/>
</dbReference>
<evidence type="ECO:0000256" key="1">
    <source>
        <dbReference type="ARBA" id="ARBA00009571"/>
    </source>
</evidence>
<dbReference type="Gene3D" id="3.30.2280.10">
    <property type="entry name" value="Hypothetical protein (hspc210)"/>
    <property type="match status" value="1"/>
</dbReference>
<evidence type="ECO:0000313" key="3">
    <source>
        <dbReference type="EMBL" id="KAK7603122.1"/>
    </source>
</evidence>
<comment type="similarity">
    <text evidence="1">Belongs to the GSKIP family.</text>
</comment>
<dbReference type="GO" id="GO:0051018">
    <property type="term" value="F:protein kinase A binding"/>
    <property type="evidence" value="ECO:0007669"/>
    <property type="project" value="TreeGrafter"/>
</dbReference>
<protein>
    <recommendedName>
        <fullName evidence="2">GSKIP domain-containing protein</fullName>
    </recommendedName>
</protein>
<dbReference type="GO" id="GO:0005737">
    <property type="term" value="C:cytoplasm"/>
    <property type="evidence" value="ECO:0007669"/>
    <property type="project" value="TreeGrafter"/>
</dbReference>
<dbReference type="SUPFAM" id="SSF103107">
    <property type="entry name" value="Hypothetical protein c14orf129, hspc210"/>
    <property type="match status" value="1"/>
</dbReference>
<sequence>MLDIKWDEEAAGVISDIKLFVKDVNVCQNQPNIDQMVLINLETFENEKFCIKLCANGFGVLDKRFNAEDSHDIEKWYETPYALLAAISDSYFERFNQSLANRLKMIENQSL</sequence>
<keyword evidence="4" id="KW-1185">Reference proteome</keyword>
<reference evidence="3 4" key="1">
    <citation type="submission" date="2024-03" db="EMBL/GenBank/DDBJ databases">
        <title>Adaptation during the transition from Ophiocordyceps entomopathogen to insect associate is accompanied by gene loss and intensified selection.</title>
        <authorList>
            <person name="Ward C.M."/>
            <person name="Onetto C.A."/>
            <person name="Borneman A.R."/>
        </authorList>
    </citation>
    <scope>NUCLEOTIDE SEQUENCE [LARGE SCALE GENOMIC DNA]</scope>
    <source>
        <strain evidence="3">AWRI1</strain>
        <tissue evidence="3">Single Adult Female</tissue>
    </source>
</reference>
<gene>
    <name evidence="3" type="ORF">V9T40_003121</name>
</gene>
<feature type="domain" description="GSKIP" evidence="2">
    <location>
        <begin position="7"/>
        <end position="104"/>
    </location>
</feature>
<proteinExistence type="inferred from homology"/>
<dbReference type="PANTHER" id="PTHR12490:SF4">
    <property type="entry name" value="GSK3B-INTERACTING PROTEIN"/>
    <property type="match status" value="1"/>
</dbReference>
<dbReference type="Pfam" id="PF05303">
    <property type="entry name" value="GSKIP_dom"/>
    <property type="match status" value="1"/>
</dbReference>